<dbReference type="Proteomes" id="UP000050326">
    <property type="component" value="Unassembled WGS sequence"/>
</dbReference>
<dbReference type="GO" id="GO:0046872">
    <property type="term" value="F:metal ion binding"/>
    <property type="evidence" value="ECO:0007669"/>
    <property type="project" value="UniProtKB-KW"/>
</dbReference>
<dbReference type="CDD" id="cd00841">
    <property type="entry name" value="MPP_YfcE"/>
    <property type="match status" value="1"/>
</dbReference>
<comment type="caution">
    <text evidence="4">The sequence shown here is derived from an EMBL/GenBank/DDBJ whole genome shotgun (WGS) entry which is preliminary data.</text>
</comment>
<evidence type="ECO:0000259" key="3">
    <source>
        <dbReference type="Pfam" id="PF12850"/>
    </source>
</evidence>
<dbReference type="InterPro" id="IPR024654">
    <property type="entry name" value="Calcineurin-like_PHP_lpxH"/>
</dbReference>
<dbReference type="PANTHER" id="PTHR11124">
    <property type="entry name" value="VACUOLAR SORTING PROTEIN VPS29"/>
    <property type="match status" value="1"/>
</dbReference>
<accession>A0A0P8WTH9</accession>
<reference evidence="4 5" key="1">
    <citation type="submission" date="2015-09" db="EMBL/GenBank/DDBJ databases">
        <title>Genome sequence of Oxobacter pfennigii DSM 3222.</title>
        <authorList>
            <person name="Poehlein A."/>
            <person name="Bengelsdorf F.R."/>
            <person name="Schiel-Bengelsdorf B."/>
            <person name="Duerre P."/>
            <person name="Daniel R."/>
        </authorList>
    </citation>
    <scope>NUCLEOTIDE SEQUENCE [LARGE SCALE GENOMIC DNA]</scope>
    <source>
        <strain evidence="4 5">DSM 3222</strain>
    </source>
</reference>
<feature type="domain" description="Calcineurin-like phosphoesterase" evidence="3">
    <location>
        <begin position="1"/>
        <end position="146"/>
    </location>
</feature>
<dbReference type="Pfam" id="PF12850">
    <property type="entry name" value="Metallophos_2"/>
    <property type="match status" value="1"/>
</dbReference>
<sequence length="158" mass="17620">MKIGVVSDSHGDIHALRSALKSIGDADLVIHLGDGINDIDAVSQYIKTEIIKVKGNCDFNSGLDAERIIMAENKRLLITHGHNYNVKSDYLNIHYKAIKEDAHMVLFGHTHFPEIIENNNIILFNPGSISKPRGTGRTYGIVIIEKGLIMPKIWDLHL</sequence>
<dbReference type="InterPro" id="IPR041802">
    <property type="entry name" value="MPP_YfcE"/>
</dbReference>
<evidence type="ECO:0000256" key="1">
    <source>
        <dbReference type="ARBA" id="ARBA00008950"/>
    </source>
</evidence>
<proteinExistence type="inferred from homology"/>
<evidence type="ECO:0000313" key="5">
    <source>
        <dbReference type="Proteomes" id="UP000050326"/>
    </source>
</evidence>
<dbReference type="EC" id="3.1.4.-" evidence="2"/>
<dbReference type="RefSeq" id="WP_054873564.1">
    <property type="nucleotide sequence ID" value="NZ_LKET01000016.1"/>
</dbReference>
<evidence type="ECO:0000313" key="4">
    <source>
        <dbReference type="EMBL" id="KPU45950.1"/>
    </source>
</evidence>
<dbReference type="InterPro" id="IPR000979">
    <property type="entry name" value="Phosphodiesterase_MJ0936/Vps29"/>
</dbReference>
<protein>
    <recommendedName>
        <fullName evidence="2">Phosphoesterase</fullName>
        <ecNumber evidence="2">3.1.4.-</ecNumber>
    </recommendedName>
</protein>
<dbReference type="STRING" id="36849.OXPF_04180"/>
<dbReference type="SUPFAM" id="SSF56300">
    <property type="entry name" value="Metallo-dependent phosphatases"/>
    <property type="match status" value="1"/>
</dbReference>
<dbReference type="OrthoDB" id="9800565at2"/>
<keyword evidence="5" id="KW-1185">Reference proteome</keyword>
<keyword evidence="4" id="KW-0378">Hydrolase</keyword>
<dbReference type="AlphaFoldDB" id="A0A0P8WTH9"/>
<organism evidence="4 5">
    <name type="scientific">Oxobacter pfennigii</name>
    <dbReference type="NCBI Taxonomy" id="36849"/>
    <lineage>
        <taxon>Bacteria</taxon>
        <taxon>Bacillati</taxon>
        <taxon>Bacillota</taxon>
        <taxon>Clostridia</taxon>
        <taxon>Eubacteriales</taxon>
        <taxon>Clostridiaceae</taxon>
        <taxon>Oxobacter</taxon>
    </lineage>
</organism>
<dbReference type="InterPro" id="IPR029052">
    <property type="entry name" value="Metallo-depent_PP-like"/>
</dbReference>
<name>A0A0P8WTH9_9CLOT</name>
<dbReference type="EMBL" id="LKET01000016">
    <property type="protein sequence ID" value="KPU45950.1"/>
    <property type="molecule type" value="Genomic_DNA"/>
</dbReference>
<comment type="similarity">
    <text evidence="1 2">Belongs to the metallophosphoesterase superfamily. YfcE family.</text>
</comment>
<comment type="cofactor">
    <cofactor evidence="2">
        <name>a divalent metal cation</name>
        <dbReference type="ChEBI" id="CHEBI:60240"/>
    </cofactor>
</comment>
<dbReference type="Gene3D" id="3.60.21.10">
    <property type="match status" value="1"/>
</dbReference>
<gene>
    <name evidence="4" type="primary">yfcE</name>
    <name evidence="4" type="ORF">OXPF_04180</name>
</gene>
<dbReference type="NCBIfam" id="TIGR00040">
    <property type="entry name" value="yfcE"/>
    <property type="match status" value="1"/>
</dbReference>
<keyword evidence="2" id="KW-0479">Metal-binding</keyword>
<dbReference type="GO" id="GO:0016787">
    <property type="term" value="F:hydrolase activity"/>
    <property type="evidence" value="ECO:0007669"/>
    <property type="project" value="UniProtKB-UniRule"/>
</dbReference>
<evidence type="ECO:0000256" key="2">
    <source>
        <dbReference type="RuleBase" id="RU362039"/>
    </source>
</evidence>